<keyword evidence="1" id="KW-0812">Transmembrane</keyword>
<name>A0ABV5J884_9BACT</name>
<comment type="caution">
    <text evidence="2">The sequence shown here is derived from an EMBL/GenBank/DDBJ whole genome shotgun (WGS) entry which is preliminary data.</text>
</comment>
<gene>
    <name evidence="2" type="ORF">ACFFUR_14640</name>
</gene>
<organism evidence="2 3">
    <name type="scientific">Echinicola jeungdonensis</name>
    <dbReference type="NCBI Taxonomy" id="709343"/>
    <lineage>
        <taxon>Bacteria</taxon>
        <taxon>Pseudomonadati</taxon>
        <taxon>Bacteroidota</taxon>
        <taxon>Cytophagia</taxon>
        <taxon>Cytophagales</taxon>
        <taxon>Cyclobacteriaceae</taxon>
        <taxon>Echinicola</taxon>
    </lineage>
</organism>
<keyword evidence="1" id="KW-0472">Membrane</keyword>
<dbReference type="Proteomes" id="UP001589654">
    <property type="component" value="Unassembled WGS sequence"/>
</dbReference>
<dbReference type="EMBL" id="JBHMEW010000065">
    <property type="protein sequence ID" value="MFB9213051.1"/>
    <property type="molecule type" value="Genomic_DNA"/>
</dbReference>
<protein>
    <submittedName>
        <fullName evidence="2">Uncharacterized protein</fullName>
    </submittedName>
</protein>
<proteinExistence type="predicted"/>
<reference evidence="2 3" key="1">
    <citation type="submission" date="2024-09" db="EMBL/GenBank/DDBJ databases">
        <authorList>
            <person name="Sun Q."/>
            <person name="Mori K."/>
        </authorList>
    </citation>
    <scope>NUCLEOTIDE SEQUENCE [LARGE SCALE GENOMIC DNA]</scope>
    <source>
        <strain evidence="2 3">CECT 7682</strain>
    </source>
</reference>
<evidence type="ECO:0000256" key="1">
    <source>
        <dbReference type="SAM" id="Phobius"/>
    </source>
</evidence>
<evidence type="ECO:0000313" key="3">
    <source>
        <dbReference type="Proteomes" id="UP001589654"/>
    </source>
</evidence>
<accession>A0ABV5J884</accession>
<feature type="transmembrane region" description="Helical" evidence="1">
    <location>
        <begin position="32"/>
        <end position="53"/>
    </location>
</feature>
<sequence>MAGLIGRIITGSIAKGIDEECDPDYVFSALCAYFYVSNISYGIIPGAGVGLLIGRAKTTPS</sequence>
<keyword evidence="3" id="KW-1185">Reference proteome</keyword>
<evidence type="ECO:0000313" key="2">
    <source>
        <dbReference type="EMBL" id="MFB9213051.1"/>
    </source>
</evidence>
<keyword evidence="1" id="KW-1133">Transmembrane helix</keyword>
<dbReference type="RefSeq" id="WP_290248332.1">
    <property type="nucleotide sequence ID" value="NZ_JAUFQT010000001.1"/>
</dbReference>